<reference evidence="2" key="1">
    <citation type="submission" date="2021-10" db="EMBL/GenBank/DDBJ databases">
        <title>Melipona bicolor Genome sequencing and assembly.</title>
        <authorList>
            <person name="Araujo N.S."/>
            <person name="Arias M.C."/>
        </authorList>
    </citation>
    <scope>NUCLEOTIDE SEQUENCE</scope>
    <source>
        <strain evidence="2">USP_2M_L1-L4_2017</strain>
        <tissue evidence="2">Whole body</tissue>
    </source>
</reference>
<comment type="caution">
    <text evidence="2">The sequence shown here is derived from an EMBL/GenBank/DDBJ whole genome shotgun (WGS) entry which is preliminary data.</text>
</comment>
<protein>
    <submittedName>
        <fullName evidence="2">Uncharacterized protein</fullName>
    </submittedName>
</protein>
<evidence type="ECO:0000313" key="2">
    <source>
        <dbReference type="EMBL" id="KAK1122885.1"/>
    </source>
</evidence>
<name>A0AA40FQ09_9HYME</name>
<gene>
    <name evidence="2" type="ORF">K0M31_009330</name>
</gene>
<keyword evidence="3" id="KW-1185">Reference proteome</keyword>
<sequence length="82" mass="9217">MAIVVRVYIFIRHCTTRSLKFPVDDKCPRTEYFLQLDHRGSTNNKGKSTCLEISIPGCTGPVFKGSVKDPRPEDSGEFGPRD</sequence>
<feature type="compositionally biased region" description="Basic and acidic residues" evidence="1">
    <location>
        <begin position="66"/>
        <end position="82"/>
    </location>
</feature>
<organism evidence="2 3">
    <name type="scientific">Melipona bicolor</name>
    <dbReference type="NCBI Taxonomy" id="60889"/>
    <lineage>
        <taxon>Eukaryota</taxon>
        <taxon>Metazoa</taxon>
        <taxon>Ecdysozoa</taxon>
        <taxon>Arthropoda</taxon>
        <taxon>Hexapoda</taxon>
        <taxon>Insecta</taxon>
        <taxon>Pterygota</taxon>
        <taxon>Neoptera</taxon>
        <taxon>Endopterygota</taxon>
        <taxon>Hymenoptera</taxon>
        <taxon>Apocrita</taxon>
        <taxon>Aculeata</taxon>
        <taxon>Apoidea</taxon>
        <taxon>Anthophila</taxon>
        <taxon>Apidae</taxon>
        <taxon>Melipona</taxon>
    </lineage>
</organism>
<dbReference type="Proteomes" id="UP001177670">
    <property type="component" value="Unassembled WGS sequence"/>
</dbReference>
<dbReference type="EMBL" id="JAHYIQ010000022">
    <property type="protein sequence ID" value="KAK1122885.1"/>
    <property type="molecule type" value="Genomic_DNA"/>
</dbReference>
<evidence type="ECO:0000313" key="3">
    <source>
        <dbReference type="Proteomes" id="UP001177670"/>
    </source>
</evidence>
<proteinExistence type="predicted"/>
<feature type="region of interest" description="Disordered" evidence="1">
    <location>
        <begin position="63"/>
        <end position="82"/>
    </location>
</feature>
<dbReference type="AlphaFoldDB" id="A0AA40FQ09"/>
<evidence type="ECO:0000256" key="1">
    <source>
        <dbReference type="SAM" id="MobiDB-lite"/>
    </source>
</evidence>
<accession>A0AA40FQ09</accession>